<gene>
    <name evidence="1" type="ORF">CCMP2556_LOCUS48570</name>
</gene>
<keyword evidence="2" id="KW-1185">Reference proteome</keyword>
<evidence type="ECO:0000313" key="2">
    <source>
        <dbReference type="Proteomes" id="UP001642484"/>
    </source>
</evidence>
<dbReference type="Proteomes" id="UP001642484">
    <property type="component" value="Unassembled WGS sequence"/>
</dbReference>
<organism evidence="1 2">
    <name type="scientific">Durusdinium trenchii</name>
    <dbReference type="NCBI Taxonomy" id="1381693"/>
    <lineage>
        <taxon>Eukaryota</taxon>
        <taxon>Sar</taxon>
        <taxon>Alveolata</taxon>
        <taxon>Dinophyceae</taxon>
        <taxon>Suessiales</taxon>
        <taxon>Symbiodiniaceae</taxon>
        <taxon>Durusdinium</taxon>
    </lineage>
</organism>
<name>A0ABP0RS10_9DINO</name>
<protein>
    <submittedName>
        <fullName evidence="1">Uncharacterized protein</fullName>
    </submittedName>
</protein>
<comment type="caution">
    <text evidence="1">The sequence shown here is derived from an EMBL/GenBank/DDBJ whole genome shotgun (WGS) entry which is preliminary data.</text>
</comment>
<accession>A0ABP0RS10</accession>
<evidence type="ECO:0000313" key="1">
    <source>
        <dbReference type="EMBL" id="CAK9103426.1"/>
    </source>
</evidence>
<sequence length="885" mass="98677">MRPERRQGPHISDNQLKSGTWPLQIGAQGHTLPPWVYTLSAAAAIIGVCWQSLRLLRSRGRAFEMDFTLALRSGAIFILLMVPLTYPELQNVSESIQTVYIWLPLWYMSMLKKSLGGWIQISMNASIGTILALLVVIVLCKSAPSNPGDFYDSKCLLLAFLIAYVVCLSGADADMKKMFLGTLSPLFVTYLSNASALGAIMNQDRINWTSMILCYAYLTLTALALSAMTLLLRAPYCLSSSLLASDNTAEDLAEISENTWRSLQLLLKYFQRRPSDFDLETLGQHLQLLKINSLHLESQLAEARWEAFRWHQHRRLRGLLHLLMCHHSVLLAALAWLRSPFTQGQQAELAPFLNEFGSATGAVLRSVSAPWWLRQNTEDQEASVIDALEHAELADGSLLACLESLRDRARPESTTPSGALQPAAAFVEILRQIPKAMKDFLLNKVDVDQPSIESQWLMGQPWLKRSYRRQAIGYSLAWVASLVWCISYRNGSATCAILVAWLLPFNWELLAGAKDLGCQTTVTLRGTMNELIGTTGGVILGGLPVFVMKFSPTFRTTQHPGLHELFVCFTLMYLLWTIATYFAQVQAFQWRVAALFWSCFGGVEMLRDFGLAEDFRSYVWKQHSWDSLVDLSVGCGMVFCSELFMCALCREVSAKRKAAYATADCLQTAAKLTGSMQDSDGYLMRGQATELLTRVSQQQEQMQDLQLSLAKSIMEARFWSLESLHCIRFWDIPWRHAMVSRILDQCDVILLATRTIAWSSERFGGPGPSALMLKALVPPELPPRLHHCSEVCLQALHQHLPKEQWTLTEAPPLALAKPPSEASDLTAAAAASAMRGSVHVMADALLSIEGALMAEEVLAFSSWTPASNKFRKMQAARDSNVSEMA</sequence>
<proteinExistence type="predicted"/>
<reference evidence="1 2" key="1">
    <citation type="submission" date="2024-02" db="EMBL/GenBank/DDBJ databases">
        <authorList>
            <person name="Chen Y."/>
            <person name="Shah S."/>
            <person name="Dougan E. K."/>
            <person name="Thang M."/>
            <person name="Chan C."/>
        </authorList>
    </citation>
    <scope>NUCLEOTIDE SEQUENCE [LARGE SCALE GENOMIC DNA]</scope>
</reference>
<dbReference type="EMBL" id="CAXAMN010026484">
    <property type="protein sequence ID" value="CAK9103426.1"/>
    <property type="molecule type" value="Genomic_DNA"/>
</dbReference>